<comment type="caution">
    <text evidence="14">The sequence shown here is derived from an EMBL/GenBank/DDBJ whole genome shotgun (WGS) entry which is preliminary data.</text>
</comment>
<dbReference type="FunFam" id="2.60.40.60:FF:000181">
    <property type="entry name" value="Predicted protein"/>
    <property type="match status" value="1"/>
</dbReference>
<feature type="compositionally biased region" description="Polar residues" evidence="10">
    <location>
        <begin position="1155"/>
        <end position="1164"/>
    </location>
</feature>
<feature type="chain" id="PRO_5041293614" evidence="12">
    <location>
        <begin position="28"/>
        <end position="1224"/>
    </location>
</feature>
<feature type="region of interest" description="Disordered" evidence="10">
    <location>
        <begin position="1146"/>
        <end position="1224"/>
    </location>
</feature>
<evidence type="ECO:0000256" key="9">
    <source>
        <dbReference type="PROSITE-ProRule" id="PRU00043"/>
    </source>
</evidence>
<evidence type="ECO:0000256" key="1">
    <source>
        <dbReference type="ARBA" id="ARBA00004167"/>
    </source>
</evidence>
<dbReference type="SMART" id="SM00112">
    <property type="entry name" value="CA"/>
    <property type="match status" value="8"/>
</dbReference>
<evidence type="ECO:0000256" key="2">
    <source>
        <dbReference type="ARBA" id="ARBA00022692"/>
    </source>
</evidence>
<proteinExistence type="predicted"/>
<keyword evidence="8 11" id="KW-0472">Membrane</keyword>
<evidence type="ECO:0000313" key="15">
    <source>
        <dbReference type="Proteomes" id="UP001174909"/>
    </source>
</evidence>
<dbReference type="InterPro" id="IPR015919">
    <property type="entry name" value="Cadherin-like_sf"/>
</dbReference>
<evidence type="ECO:0000313" key="14">
    <source>
        <dbReference type="EMBL" id="CAI8028134.1"/>
    </source>
</evidence>
<feature type="domain" description="Cadherin" evidence="13">
    <location>
        <begin position="32"/>
        <end position="134"/>
    </location>
</feature>
<dbReference type="FunFam" id="2.60.40.60:FF:000033">
    <property type="entry name" value="FAT atypical cadherin 1"/>
    <property type="match status" value="1"/>
</dbReference>
<evidence type="ECO:0000256" key="4">
    <source>
        <dbReference type="ARBA" id="ARBA00022737"/>
    </source>
</evidence>
<feature type="domain" description="Cadherin" evidence="13">
    <location>
        <begin position="762"/>
        <end position="875"/>
    </location>
</feature>
<organism evidence="14 15">
    <name type="scientific">Geodia barretti</name>
    <name type="common">Barrett's horny sponge</name>
    <dbReference type="NCBI Taxonomy" id="519541"/>
    <lineage>
        <taxon>Eukaryota</taxon>
        <taxon>Metazoa</taxon>
        <taxon>Porifera</taxon>
        <taxon>Demospongiae</taxon>
        <taxon>Heteroscleromorpha</taxon>
        <taxon>Tetractinellida</taxon>
        <taxon>Astrophorina</taxon>
        <taxon>Geodiidae</taxon>
        <taxon>Geodia</taxon>
    </lineage>
</organism>
<evidence type="ECO:0000256" key="3">
    <source>
        <dbReference type="ARBA" id="ARBA00022729"/>
    </source>
</evidence>
<evidence type="ECO:0000256" key="7">
    <source>
        <dbReference type="ARBA" id="ARBA00022989"/>
    </source>
</evidence>
<gene>
    <name evidence="14" type="ORF">GBAR_LOCUS16037</name>
</gene>
<feature type="domain" description="Cadherin" evidence="13">
    <location>
        <begin position="552"/>
        <end position="654"/>
    </location>
</feature>
<dbReference type="PRINTS" id="PR00205">
    <property type="entry name" value="CADHERIN"/>
</dbReference>
<feature type="domain" description="Cadherin" evidence="13">
    <location>
        <begin position="337"/>
        <end position="446"/>
    </location>
</feature>
<feature type="domain" description="Cadherin" evidence="13">
    <location>
        <begin position="131"/>
        <end position="232"/>
    </location>
</feature>
<keyword evidence="6" id="KW-0130">Cell adhesion</keyword>
<dbReference type="SMR" id="A0AA35WPL0"/>
<dbReference type="PROSITE" id="PS00232">
    <property type="entry name" value="CADHERIN_1"/>
    <property type="match status" value="2"/>
</dbReference>
<name>A0AA35WPL0_GEOBA</name>
<feature type="domain" description="Cadherin" evidence="13">
    <location>
        <begin position="233"/>
        <end position="337"/>
    </location>
</feature>
<evidence type="ECO:0000256" key="12">
    <source>
        <dbReference type="SAM" id="SignalP"/>
    </source>
</evidence>
<dbReference type="GO" id="GO:0005911">
    <property type="term" value="C:cell-cell junction"/>
    <property type="evidence" value="ECO:0007669"/>
    <property type="project" value="TreeGrafter"/>
</dbReference>
<feature type="region of interest" description="Disordered" evidence="10">
    <location>
        <begin position="1086"/>
        <end position="1106"/>
    </location>
</feature>
<comment type="subcellular location">
    <subcellularLocation>
        <location evidence="1">Membrane</location>
        <topology evidence="1">Single-pass membrane protein</topology>
    </subcellularLocation>
</comment>
<evidence type="ECO:0000256" key="6">
    <source>
        <dbReference type="ARBA" id="ARBA00022889"/>
    </source>
</evidence>
<dbReference type="GO" id="GO:0007156">
    <property type="term" value="P:homophilic cell adhesion via plasma membrane adhesion molecules"/>
    <property type="evidence" value="ECO:0007669"/>
    <property type="project" value="InterPro"/>
</dbReference>
<feature type="transmembrane region" description="Helical" evidence="11">
    <location>
        <begin position="1036"/>
        <end position="1060"/>
    </location>
</feature>
<feature type="compositionally biased region" description="Low complexity" evidence="10">
    <location>
        <begin position="1171"/>
        <end position="1189"/>
    </location>
</feature>
<dbReference type="CDD" id="cd11304">
    <property type="entry name" value="Cadherin_repeat"/>
    <property type="match status" value="7"/>
</dbReference>
<evidence type="ECO:0000259" key="13">
    <source>
        <dbReference type="PROSITE" id="PS50268"/>
    </source>
</evidence>
<keyword evidence="2 11" id="KW-0812">Transmembrane</keyword>
<dbReference type="FunFam" id="2.60.40.60:FF:000020">
    <property type="entry name" value="Dachsous cadherin-related 1b"/>
    <property type="match status" value="1"/>
</dbReference>
<dbReference type="InterPro" id="IPR020894">
    <property type="entry name" value="Cadherin_CS"/>
</dbReference>
<dbReference type="GO" id="GO:0005509">
    <property type="term" value="F:calcium ion binding"/>
    <property type="evidence" value="ECO:0007669"/>
    <property type="project" value="UniProtKB-UniRule"/>
</dbReference>
<feature type="compositionally biased region" description="Basic and acidic residues" evidence="10">
    <location>
        <begin position="1199"/>
        <end position="1209"/>
    </location>
</feature>
<dbReference type="InterPro" id="IPR050971">
    <property type="entry name" value="Cadherin-domain_protein"/>
</dbReference>
<evidence type="ECO:0000256" key="5">
    <source>
        <dbReference type="ARBA" id="ARBA00022837"/>
    </source>
</evidence>
<dbReference type="Pfam" id="PF00028">
    <property type="entry name" value="Cadherin"/>
    <property type="match status" value="6"/>
</dbReference>
<dbReference type="PANTHER" id="PTHR24025:SF23">
    <property type="entry name" value="NEURAL-CADHERIN"/>
    <property type="match status" value="1"/>
</dbReference>
<keyword evidence="3 12" id="KW-0732">Signal</keyword>
<dbReference type="AlphaFoldDB" id="A0AA35WPL0"/>
<keyword evidence="4" id="KW-0677">Repeat</keyword>
<feature type="domain" description="Cadherin" evidence="13">
    <location>
        <begin position="655"/>
        <end position="761"/>
    </location>
</feature>
<dbReference type="EMBL" id="CASHTH010002318">
    <property type="protein sequence ID" value="CAI8028134.1"/>
    <property type="molecule type" value="Genomic_DNA"/>
</dbReference>
<dbReference type="PANTHER" id="PTHR24025">
    <property type="entry name" value="DESMOGLEIN FAMILY MEMBER"/>
    <property type="match status" value="1"/>
</dbReference>
<dbReference type="Proteomes" id="UP001174909">
    <property type="component" value="Unassembled WGS sequence"/>
</dbReference>
<evidence type="ECO:0000256" key="8">
    <source>
        <dbReference type="ARBA" id="ARBA00023136"/>
    </source>
</evidence>
<feature type="compositionally biased region" description="Polar residues" evidence="10">
    <location>
        <begin position="1093"/>
        <end position="1103"/>
    </location>
</feature>
<evidence type="ECO:0000256" key="10">
    <source>
        <dbReference type="SAM" id="MobiDB-lite"/>
    </source>
</evidence>
<evidence type="ECO:0000256" key="11">
    <source>
        <dbReference type="SAM" id="Phobius"/>
    </source>
</evidence>
<dbReference type="PROSITE" id="PS50268">
    <property type="entry name" value="CADHERIN_2"/>
    <property type="match status" value="8"/>
</dbReference>
<protein>
    <submittedName>
        <fullName evidence="14">Cadherin EGF LAG seven-pass G-type receptor 2</fullName>
    </submittedName>
</protein>
<accession>A0AA35WPL0</accession>
<dbReference type="GO" id="GO:0005886">
    <property type="term" value="C:plasma membrane"/>
    <property type="evidence" value="ECO:0007669"/>
    <property type="project" value="InterPro"/>
</dbReference>
<dbReference type="SUPFAM" id="SSF49313">
    <property type="entry name" value="Cadherin-like"/>
    <property type="match status" value="8"/>
</dbReference>
<dbReference type="InterPro" id="IPR002126">
    <property type="entry name" value="Cadherin-like_dom"/>
</dbReference>
<sequence length="1224" mass="131259">MDLTTASSYGRWRTLLLTVLLVTCCEALPTFLSASYSTTVSELTPIGSILINITATPATPGNTLSYVIFNHPHMMLDIDSSTGSVILIGSLDYEQETTFTFNVEVWEGMAVAMTPVTVNVANANDEVPLCSPTIYTLTVSESSEVGLALLSLSCTDSDGDSSLGYSLEGDSAEFFQLAQIDSLTTSLSLAAPVDSEALFTHSVLVNVFDGEHSVQLKVFVYVEPINEHVPRFSQSVYDCTVSESAPIGSVVCSVLAEDGDIGLDGELSYSITGGNEGNTFGIDSTAGEIVLAGYIDYESVQGYLVFVRATDSGVSPFGNSVQVRITVLDSNDNAPIISPLITSSIAENSPQGSVVSALECSDADSGTNGNVELAIVSQENAEGADVAVFSIKSSTNELIIDASIDYEESLFHMVFLTCKDNGSPSLTSSSTVIVSVYPLNEFAPALTSNNYSATISENSSVGTSVLEVTASDGDSGSDGNLVFSIESQEGRDFLQISETSGLITTRELLDCNWGQEHVFTIYAADKGTPSLTTQSQLTVTLNDCRLGRLTPGESVYFANVAENSPIDTEVVTVACDFDREGHRDPEYSITSPSTSPFIIDSVSRVISIVTPPDYEQTSSHMLQLKCMDPNDVESYATFSVYVTITPKNEHPPGFTSATYEAEMSEAALPGSSVVKIEAVDEDSGSDGSVVYSIQEDFVQDFVLDPRTGTVYTLAYLDREKQSLHSFRVVAVDEMGQGESSKSAVAEIRVYVSDSNDNSPECDRIVYHVRVSPLMGAGEKILSLDCNDADSGPNSELVFSLQHQSSDNLDQFHIIENTGDLVLARKFGPESPVVHEMTVTIEDRGEPSRSTVVLVVVDLESSKVSADSGGTAAEVVEGSQNTATLTMRDMSLELWDGGGRESFQEVVARSITTHCALLPESCSLLSGCDHFYSRRRRATNEHFITGFTEENVVILPKSLEEFPGLDGITYLNLTLYITLPGGAKKSEYRTTDYVVPGTTLILLLRDEGPVIESQVRGRVAPSLTQKSSTDRDPSIDWMWAVIALSVVGTCVCFTALICFFVRKLKSTKKRSAIAPINVVSLKSAKKSCPPKSAVQSNISGTSPSGKAKTKRLLLRDLLQSPVVSDDEGLGGGRLTPQSEQDDISTIHLVGGDDSNECSLQGQPRSHGSPALSSAVSGNSKKSGSKSSSVGDYKQNFPYEPPREAQDDSLRHSKLRPAIPSFGSYY</sequence>
<reference evidence="14" key="1">
    <citation type="submission" date="2023-03" db="EMBL/GenBank/DDBJ databases">
        <authorList>
            <person name="Steffen K."/>
            <person name="Cardenas P."/>
        </authorList>
    </citation>
    <scope>NUCLEOTIDE SEQUENCE</scope>
</reference>
<keyword evidence="5 9" id="KW-0106">Calcium</keyword>
<keyword evidence="7 11" id="KW-1133">Transmembrane helix</keyword>
<feature type="domain" description="Cadherin" evidence="13">
    <location>
        <begin position="447"/>
        <end position="553"/>
    </location>
</feature>
<keyword evidence="15" id="KW-1185">Reference proteome</keyword>
<dbReference type="Gene3D" id="2.60.40.60">
    <property type="entry name" value="Cadherins"/>
    <property type="match status" value="8"/>
</dbReference>
<feature type="signal peptide" evidence="12">
    <location>
        <begin position="1"/>
        <end position="27"/>
    </location>
</feature>
<keyword evidence="14" id="KW-0675">Receptor</keyword>